<evidence type="ECO:0000256" key="5">
    <source>
        <dbReference type="ARBA" id="ARBA00022989"/>
    </source>
</evidence>
<comment type="subcellular location">
    <subcellularLocation>
        <location evidence="1">Cell membrane</location>
        <topology evidence="1">Multi-pass membrane protein</topology>
    </subcellularLocation>
</comment>
<dbReference type="InterPro" id="IPR044751">
    <property type="entry name" value="Ion_transp-like_CBS"/>
</dbReference>
<dbReference type="Pfam" id="PF03471">
    <property type="entry name" value="CorC_HlyC"/>
    <property type="match status" value="1"/>
</dbReference>
<dbReference type="PANTHER" id="PTHR43099">
    <property type="entry name" value="UPF0053 PROTEIN YRKA"/>
    <property type="match status" value="1"/>
</dbReference>
<evidence type="ECO:0000313" key="14">
    <source>
        <dbReference type="Proteomes" id="UP000198744"/>
    </source>
</evidence>
<gene>
    <name evidence="13" type="ORF">SAMN04489760_1258</name>
</gene>
<keyword evidence="4" id="KW-0677">Repeat</keyword>
<dbReference type="GO" id="GO:0050660">
    <property type="term" value="F:flavin adenine dinucleotide binding"/>
    <property type="evidence" value="ECO:0007669"/>
    <property type="project" value="InterPro"/>
</dbReference>
<evidence type="ECO:0000256" key="2">
    <source>
        <dbReference type="ARBA" id="ARBA00022475"/>
    </source>
</evidence>
<dbReference type="InterPro" id="IPR036318">
    <property type="entry name" value="FAD-bd_PCMH-like_sf"/>
</dbReference>
<name>A0A1H7ZLW8_9BACT</name>
<dbReference type="PROSITE" id="PS51371">
    <property type="entry name" value="CBS"/>
    <property type="match status" value="2"/>
</dbReference>
<keyword evidence="14" id="KW-1185">Reference proteome</keyword>
<feature type="domain" description="CBS" evidence="11">
    <location>
        <begin position="220"/>
        <end position="279"/>
    </location>
</feature>
<reference evidence="13 14" key="1">
    <citation type="submission" date="2016-10" db="EMBL/GenBank/DDBJ databases">
        <authorList>
            <person name="de Groot N.N."/>
        </authorList>
    </citation>
    <scope>NUCLEOTIDE SEQUENCE [LARGE SCALE GENOMIC DNA]</scope>
    <source>
        <strain evidence="13 14">DSM 8423</strain>
    </source>
</reference>
<dbReference type="InterPro" id="IPR002550">
    <property type="entry name" value="CNNM"/>
</dbReference>
<dbReference type="PROSITE" id="PS51846">
    <property type="entry name" value="CNNM"/>
    <property type="match status" value="1"/>
</dbReference>
<dbReference type="Pfam" id="PF01595">
    <property type="entry name" value="CNNM"/>
    <property type="match status" value="1"/>
</dbReference>
<accession>A0A1H7ZLW8</accession>
<organism evidence="13 14">
    <name type="scientific">Syntrophus gentianae</name>
    <dbReference type="NCBI Taxonomy" id="43775"/>
    <lineage>
        <taxon>Bacteria</taxon>
        <taxon>Pseudomonadati</taxon>
        <taxon>Thermodesulfobacteriota</taxon>
        <taxon>Syntrophia</taxon>
        <taxon>Syntrophales</taxon>
        <taxon>Syntrophaceae</taxon>
        <taxon>Syntrophus</taxon>
    </lineage>
</organism>
<proteinExistence type="predicted"/>
<dbReference type="Proteomes" id="UP000198744">
    <property type="component" value="Unassembled WGS sequence"/>
</dbReference>
<evidence type="ECO:0000256" key="10">
    <source>
        <dbReference type="SAM" id="Phobius"/>
    </source>
</evidence>
<evidence type="ECO:0000256" key="1">
    <source>
        <dbReference type="ARBA" id="ARBA00004651"/>
    </source>
</evidence>
<dbReference type="Gene3D" id="3.10.580.10">
    <property type="entry name" value="CBS-domain"/>
    <property type="match status" value="1"/>
</dbReference>
<dbReference type="Gene3D" id="3.30.465.10">
    <property type="match status" value="1"/>
</dbReference>
<dbReference type="AlphaFoldDB" id="A0A1H7ZLW8"/>
<keyword evidence="5 9" id="KW-1133">Transmembrane helix</keyword>
<evidence type="ECO:0000256" key="7">
    <source>
        <dbReference type="ARBA" id="ARBA00023136"/>
    </source>
</evidence>
<evidence type="ECO:0000256" key="3">
    <source>
        <dbReference type="ARBA" id="ARBA00022692"/>
    </source>
</evidence>
<dbReference type="PANTHER" id="PTHR43099:SF5">
    <property type="entry name" value="HLYC_CORC FAMILY TRANSPORTER"/>
    <property type="match status" value="1"/>
</dbReference>
<dbReference type="RefSeq" id="WP_093884275.1">
    <property type="nucleotide sequence ID" value="NZ_FOBS01000025.1"/>
</dbReference>
<evidence type="ECO:0000256" key="8">
    <source>
        <dbReference type="PROSITE-ProRule" id="PRU00703"/>
    </source>
</evidence>
<dbReference type="SUPFAM" id="SSF56176">
    <property type="entry name" value="FAD-binding/transporter-associated domain-like"/>
    <property type="match status" value="1"/>
</dbReference>
<feature type="domain" description="CNNM transmembrane" evidence="12">
    <location>
        <begin position="1"/>
        <end position="201"/>
    </location>
</feature>
<dbReference type="OrthoDB" id="9798188at2"/>
<dbReference type="STRING" id="43775.SAMN04489760_1258"/>
<feature type="transmembrane region" description="Helical" evidence="10">
    <location>
        <begin position="59"/>
        <end position="78"/>
    </location>
</feature>
<dbReference type="InterPro" id="IPR000644">
    <property type="entry name" value="CBS_dom"/>
</dbReference>
<keyword evidence="3 9" id="KW-0812">Transmembrane</keyword>
<dbReference type="InterPro" id="IPR046342">
    <property type="entry name" value="CBS_dom_sf"/>
</dbReference>
<dbReference type="GO" id="GO:0005886">
    <property type="term" value="C:plasma membrane"/>
    <property type="evidence" value="ECO:0007669"/>
    <property type="project" value="UniProtKB-SubCell"/>
</dbReference>
<evidence type="ECO:0000259" key="12">
    <source>
        <dbReference type="PROSITE" id="PS51846"/>
    </source>
</evidence>
<dbReference type="EMBL" id="FOBS01000025">
    <property type="protein sequence ID" value="SEM59380.1"/>
    <property type="molecule type" value="Genomic_DNA"/>
</dbReference>
<feature type="domain" description="CBS" evidence="11">
    <location>
        <begin position="284"/>
        <end position="341"/>
    </location>
</feature>
<dbReference type="SMART" id="SM01091">
    <property type="entry name" value="CorC_HlyC"/>
    <property type="match status" value="1"/>
</dbReference>
<dbReference type="SUPFAM" id="SSF54631">
    <property type="entry name" value="CBS-domain pair"/>
    <property type="match status" value="1"/>
</dbReference>
<dbReference type="InterPro" id="IPR005170">
    <property type="entry name" value="Transptr-assoc_dom"/>
</dbReference>
<evidence type="ECO:0000256" key="6">
    <source>
        <dbReference type="ARBA" id="ARBA00023122"/>
    </source>
</evidence>
<dbReference type="Pfam" id="PF00571">
    <property type="entry name" value="CBS"/>
    <property type="match status" value="2"/>
</dbReference>
<dbReference type="SMART" id="SM00116">
    <property type="entry name" value="CBS"/>
    <property type="match status" value="2"/>
</dbReference>
<dbReference type="InterPro" id="IPR016169">
    <property type="entry name" value="FAD-bd_PCMH_sub2"/>
</dbReference>
<evidence type="ECO:0000256" key="4">
    <source>
        <dbReference type="ARBA" id="ARBA00022737"/>
    </source>
</evidence>
<evidence type="ECO:0000259" key="11">
    <source>
        <dbReference type="PROSITE" id="PS51371"/>
    </source>
</evidence>
<protein>
    <submittedName>
        <fullName evidence="13">Putative hemolysin</fullName>
    </submittedName>
</protein>
<keyword evidence="7 9" id="KW-0472">Membrane</keyword>
<dbReference type="CDD" id="cd04590">
    <property type="entry name" value="CBS_pair_CorC_HlyC_assoc"/>
    <property type="match status" value="1"/>
</dbReference>
<feature type="transmembrane region" description="Helical" evidence="10">
    <location>
        <begin position="90"/>
        <end position="116"/>
    </location>
</feature>
<keyword evidence="6 8" id="KW-0129">CBS domain</keyword>
<evidence type="ECO:0000256" key="9">
    <source>
        <dbReference type="PROSITE-ProRule" id="PRU01193"/>
    </source>
</evidence>
<evidence type="ECO:0000313" key="13">
    <source>
        <dbReference type="EMBL" id="SEM59380.1"/>
    </source>
</evidence>
<keyword evidence="2" id="KW-1003">Cell membrane</keyword>
<sequence>MNSMWFEILLIVLLILLNGGLALSELALVSARKARLEKLAKEGDSKSRLALELAESPDSFLSAIQIGITFIGILAGAYGGATVAKMLSEYLVVFPLLAPYGKTIAFAVVVITITYLSVVIGELVPKRLALNNPEKLARLVAGPIKRLSRLTHPLVLLLSGSTNLMLHLFHVKPSTEPTVTEEEIKLLIDQGTQAGTFQEFEQDTIERVFRLADRKVAYLMTHRADIVWLDVNESQAETKRKIAEHKYSFYPIVQDSMDNVVGVMRAKELLALTMEGKPINLKEICRKPLYVSETTPAVKVMELFKKSGMHIALVVDEYGEILGLVTFDDILRSVFEDIEDAPAGEKEIMEREDGSWLVAGSLPLDEFMDYMEVGEIDEEDQMGMNTVGGFVMAQIGTVPTEGQRFEWRGLKCEVVDMDGRRVDKILVSRIEN</sequence>
<dbReference type="InterPro" id="IPR051676">
    <property type="entry name" value="UPF0053_domain"/>
</dbReference>